<name>A0A6S7ICS3_PARCT</name>
<sequence length="60" mass="6937">MRDKVVEEETYAKAEKKAQKNASQIKVDWMQCVVDLEQLGVTEKIVVKCELTFEEGCMKQ</sequence>
<gene>
    <name evidence="1" type="ORF">PACLA_8A038091</name>
</gene>
<reference evidence="1" key="1">
    <citation type="submission" date="2020-04" db="EMBL/GenBank/DDBJ databases">
        <authorList>
            <person name="Alioto T."/>
            <person name="Alioto T."/>
            <person name="Gomez Garrido J."/>
        </authorList>
    </citation>
    <scope>NUCLEOTIDE SEQUENCE</scope>
    <source>
        <strain evidence="1">A484AB</strain>
    </source>
</reference>
<dbReference type="Proteomes" id="UP001152795">
    <property type="component" value="Unassembled WGS sequence"/>
</dbReference>
<dbReference type="EMBL" id="CACRXK020008723">
    <property type="protein sequence ID" value="CAB4015466.1"/>
    <property type="molecule type" value="Genomic_DNA"/>
</dbReference>
<protein>
    <submittedName>
        <fullName evidence="1">Uncharacterized protein</fullName>
    </submittedName>
</protein>
<comment type="caution">
    <text evidence="1">The sequence shown here is derived from an EMBL/GenBank/DDBJ whole genome shotgun (WGS) entry which is preliminary data.</text>
</comment>
<accession>A0A6S7ICS3</accession>
<organism evidence="1 2">
    <name type="scientific">Paramuricea clavata</name>
    <name type="common">Red gorgonian</name>
    <name type="synonym">Violescent sea-whip</name>
    <dbReference type="NCBI Taxonomy" id="317549"/>
    <lineage>
        <taxon>Eukaryota</taxon>
        <taxon>Metazoa</taxon>
        <taxon>Cnidaria</taxon>
        <taxon>Anthozoa</taxon>
        <taxon>Octocorallia</taxon>
        <taxon>Malacalcyonacea</taxon>
        <taxon>Plexauridae</taxon>
        <taxon>Paramuricea</taxon>
    </lineage>
</organism>
<keyword evidence="2" id="KW-1185">Reference proteome</keyword>
<evidence type="ECO:0000313" key="2">
    <source>
        <dbReference type="Proteomes" id="UP001152795"/>
    </source>
</evidence>
<dbReference type="AlphaFoldDB" id="A0A6S7ICS3"/>
<proteinExistence type="predicted"/>
<evidence type="ECO:0000313" key="1">
    <source>
        <dbReference type="EMBL" id="CAB4015466.1"/>
    </source>
</evidence>